<evidence type="ECO:0000313" key="1">
    <source>
        <dbReference type="EMBL" id="KAI3785513.1"/>
    </source>
</evidence>
<dbReference type="EMBL" id="CM042031">
    <property type="protein sequence ID" value="KAI3785513.1"/>
    <property type="molecule type" value="Genomic_DNA"/>
</dbReference>
<name>A0ACB9GPR4_9ASTR</name>
<gene>
    <name evidence="1" type="ORF">L1987_44632</name>
</gene>
<reference evidence="2" key="1">
    <citation type="journal article" date="2022" name="Mol. Ecol. Resour.">
        <title>The genomes of chicory, endive, great burdock and yacon provide insights into Asteraceae palaeo-polyploidization history and plant inulin production.</title>
        <authorList>
            <person name="Fan W."/>
            <person name="Wang S."/>
            <person name="Wang H."/>
            <person name="Wang A."/>
            <person name="Jiang F."/>
            <person name="Liu H."/>
            <person name="Zhao H."/>
            <person name="Xu D."/>
            <person name="Zhang Y."/>
        </authorList>
    </citation>
    <scope>NUCLEOTIDE SEQUENCE [LARGE SCALE GENOMIC DNA]</scope>
    <source>
        <strain evidence="2">cv. Yunnan</strain>
    </source>
</reference>
<keyword evidence="2" id="KW-1185">Reference proteome</keyword>
<accession>A0ACB9GPR4</accession>
<reference evidence="1 2" key="2">
    <citation type="journal article" date="2022" name="Mol. Ecol. Resour.">
        <title>The genomes of chicory, endive, great burdock and yacon provide insights into Asteraceae paleo-polyploidization history and plant inulin production.</title>
        <authorList>
            <person name="Fan W."/>
            <person name="Wang S."/>
            <person name="Wang H."/>
            <person name="Wang A."/>
            <person name="Jiang F."/>
            <person name="Liu H."/>
            <person name="Zhao H."/>
            <person name="Xu D."/>
            <person name="Zhang Y."/>
        </authorList>
    </citation>
    <scope>NUCLEOTIDE SEQUENCE [LARGE SCALE GENOMIC DNA]</scope>
    <source>
        <strain evidence="2">cv. Yunnan</strain>
        <tissue evidence="1">Leaves</tissue>
    </source>
</reference>
<sequence length="66" mass="7586">MIWFSSPPFPHKVLVSSFLFLITSNLLISSFQENSTHFEPILHFQLLSPFSRFISAGASYSNHKKQ</sequence>
<proteinExistence type="predicted"/>
<protein>
    <submittedName>
        <fullName evidence="1">Uncharacterized protein</fullName>
    </submittedName>
</protein>
<organism evidence="1 2">
    <name type="scientific">Smallanthus sonchifolius</name>
    <dbReference type="NCBI Taxonomy" id="185202"/>
    <lineage>
        <taxon>Eukaryota</taxon>
        <taxon>Viridiplantae</taxon>
        <taxon>Streptophyta</taxon>
        <taxon>Embryophyta</taxon>
        <taxon>Tracheophyta</taxon>
        <taxon>Spermatophyta</taxon>
        <taxon>Magnoliopsida</taxon>
        <taxon>eudicotyledons</taxon>
        <taxon>Gunneridae</taxon>
        <taxon>Pentapetalae</taxon>
        <taxon>asterids</taxon>
        <taxon>campanulids</taxon>
        <taxon>Asterales</taxon>
        <taxon>Asteraceae</taxon>
        <taxon>Asteroideae</taxon>
        <taxon>Heliantheae alliance</taxon>
        <taxon>Millerieae</taxon>
        <taxon>Smallanthus</taxon>
    </lineage>
</organism>
<dbReference type="Proteomes" id="UP001056120">
    <property type="component" value="Linkage Group LG14"/>
</dbReference>
<evidence type="ECO:0000313" key="2">
    <source>
        <dbReference type="Proteomes" id="UP001056120"/>
    </source>
</evidence>
<comment type="caution">
    <text evidence="1">The sequence shown here is derived from an EMBL/GenBank/DDBJ whole genome shotgun (WGS) entry which is preliminary data.</text>
</comment>